<keyword evidence="2" id="KW-1185">Reference proteome</keyword>
<protein>
    <submittedName>
        <fullName evidence="1">Uncharacterized protein</fullName>
    </submittedName>
</protein>
<accession>A0ABU6K7E1</accession>
<sequence length="90" mass="9868">MNSPNKKTRALPRMSSDFHRVGGGFSAQFSITSAGAFDVTWSPHVPSKRDLRRKVDMDKYRAARNAFLARMAEAMGEAVLVVETTGGGHE</sequence>
<dbReference type="RefSeq" id="WP_327600147.1">
    <property type="nucleotide sequence ID" value="NZ_JAYXHS010000003.1"/>
</dbReference>
<dbReference type="Proteomes" id="UP001331561">
    <property type="component" value="Unassembled WGS sequence"/>
</dbReference>
<gene>
    <name evidence="1" type="ORF">VVD49_15680</name>
</gene>
<evidence type="ECO:0000313" key="1">
    <source>
        <dbReference type="EMBL" id="MEC5387170.1"/>
    </source>
</evidence>
<comment type="caution">
    <text evidence="1">The sequence shown here is derived from an EMBL/GenBank/DDBJ whole genome shotgun (WGS) entry which is preliminary data.</text>
</comment>
<dbReference type="EMBL" id="JAYXHS010000003">
    <property type="protein sequence ID" value="MEC5387170.1"/>
    <property type="molecule type" value="Genomic_DNA"/>
</dbReference>
<reference evidence="1 2" key="1">
    <citation type="submission" date="2024-01" db="EMBL/GenBank/DDBJ databases">
        <title>Uliginosibacterium soil sp. nov.</title>
        <authorList>
            <person name="Lv Y."/>
        </authorList>
    </citation>
    <scope>NUCLEOTIDE SEQUENCE [LARGE SCALE GENOMIC DNA]</scope>
    <source>
        <strain evidence="1 2">H3</strain>
    </source>
</reference>
<organism evidence="1 2">
    <name type="scientific">Uliginosibacterium silvisoli</name>
    <dbReference type="NCBI Taxonomy" id="3114758"/>
    <lineage>
        <taxon>Bacteria</taxon>
        <taxon>Pseudomonadati</taxon>
        <taxon>Pseudomonadota</taxon>
        <taxon>Betaproteobacteria</taxon>
        <taxon>Rhodocyclales</taxon>
        <taxon>Zoogloeaceae</taxon>
        <taxon>Uliginosibacterium</taxon>
    </lineage>
</organism>
<proteinExistence type="predicted"/>
<evidence type="ECO:0000313" key="2">
    <source>
        <dbReference type="Proteomes" id="UP001331561"/>
    </source>
</evidence>
<name>A0ABU6K7E1_9RHOO</name>